<proteinExistence type="predicted"/>
<protein>
    <submittedName>
        <fullName evidence="2">SHSP domain-containing protein</fullName>
    </submittedName>
</protein>
<name>A0AC34Q9E0_9BILA</name>
<organism evidence="1 2">
    <name type="scientific">Panagrolaimus sp. JU765</name>
    <dbReference type="NCBI Taxonomy" id="591449"/>
    <lineage>
        <taxon>Eukaryota</taxon>
        <taxon>Metazoa</taxon>
        <taxon>Ecdysozoa</taxon>
        <taxon>Nematoda</taxon>
        <taxon>Chromadorea</taxon>
        <taxon>Rhabditida</taxon>
        <taxon>Tylenchina</taxon>
        <taxon>Panagrolaimomorpha</taxon>
        <taxon>Panagrolaimoidea</taxon>
        <taxon>Panagrolaimidae</taxon>
        <taxon>Panagrolaimus</taxon>
    </lineage>
</organism>
<dbReference type="WBParaSite" id="JU765_v2.g14088.t1">
    <property type="protein sequence ID" value="JU765_v2.g14088.t1"/>
    <property type="gene ID" value="JU765_v2.g14088"/>
</dbReference>
<reference evidence="2" key="1">
    <citation type="submission" date="2022-11" db="UniProtKB">
        <authorList>
            <consortium name="WormBaseParasite"/>
        </authorList>
    </citation>
    <scope>IDENTIFICATION</scope>
</reference>
<evidence type="ECO:0000313" key="1">
    <source>
        <dbReference type="Proteomes" id="UP000887576"/>
    </source>
</evidence>
<evidence type="ECO:0000313" key="2">
    <source>
        <dbReference type="WBParaSite" id="JU765_v2.g14088.t1"/>
    </source>
</evidence>
<sequence>MSLLPYNPYFDGPLSPYHPAKSALMPYQHPLHWTPFAWHPFFNSPFLYQPFAMLHAAEQQLWQEHQKVLGQQQPAIAPNGEFQYRIDAPGFKPDELGVDIQGNEVVVSGQHHEKTGRNRPGAHHHFFRRFTLPQGVDPESLKCDIDDAGNLAITGFANPSTHAVEYGNGSYGRRTPIPIKGQRQNRHHQRAITY</sequence>
<dbReference type="Proteomes" id="UP000887576">
    <property type="component" value="Unplaced"/>
</dbReference>
<accession>A0AC34Q9E0</accession>